<reference evidence="8" key="2">
    <citation type="submission" date="2020-11" db="EMBL/GenBank/DDBJ databases">
        <authorList>
            <person name="McCartney M.A."/>
            <person name="Auch B."/>
            <person name="Kono T."/>
            <person name="Mallez S."/>
            <person name="Becker A."/>
            <person name="Gohl D.M."/>
            <person name="Silverstein K.A.T."/>
            <person name="Koren S."/>
            <person name="Bechman K.B."/>
            <person name="Herman A."/>
            <person name="Abrahante J.E."/>
            <person name="Garbe J."/>
        </authorList>
    </citation>
    <scope>NUCLEOTIDE SEQUENCE</scope>
    <source>
        <strain evidence="8">Duluth1</strain>
        <tissue evidence="8">Whole animal</tissue>
    </source>
</reference>
<feature type="transmembrane region" description="Helical" evidence="7">
    <location>
        <begin position="28"/>
        <end position="50"/>
    </location>
</feature>
<dbReference type="EMBL" id="JAIWYP010000001">
    <property type="protein sequence ID" value="KAH3892030.1"/>
    <property type="molecule type" value="Genomic_DNA"/>
</dbReference>
<dbReference type="GO" id="GO:0005737">
    <property type="term" value="C:cytoplasm"/>
    <property type="evidence" value="ECO:0007669"/>
    <property type="project" value="UniProtKB-SubCell"/>
</dbReference>
<evidence type="ECO:0000256" key="7">
    <source>
        <dbReference type="SAM" id="Phobius"/>
    </source>
</evidence>
<feature type="region of interest" description="Disordered" evidence="6">
    <location>
        <begin position="262"/>
        <end position="377"/>
    </location>
</feature>
<feature type="region of interest" description="Linear diubiquitin binding" evidence="5">
    <location>
        <begin position="671"/>
        <end position="672"/>
    </location>
</feature>
<proteinExistence type="inferred from homology"/>
<organism evidence="8 9">
    <name type="scientific">Dreissena polymorpha</name>
    <name type="common">Zebra mussel</name>
    <name type="synonym">Mytilus polymorpha</name>
    <dbReference type="NCBI Taxonomy" id="45954"/>
    <lineage>
        <taxon>Eukaryota</taxon>
        <taxon>Metazoa</taxon>
        <taxon>Spiralia</taxon>
        <taxon>Lophotrochozoa</taxon>
        <taxon>Mollusca</taxon>
        <taxon>Bivalvia</taxon>
        <taxon>Autobranchia</taxon>
        <taxon>Heteroconchia</taxon>
        <taxon>Euheterodonta</taxon>
        <taxon>Imparidentia</taxon>
        <taxon>Neoheterodontei</taxon>
        <taxon>Myida</taxon>
        <taxon>Dreissenoidea</taxon>
        <taxon>Dreissenidae</taxon>
        <taxon>Dreissena</taxon>
    </lineage>
</organism>
<keyword evidence="7" id="KW-0472">Membrane</keyword>
<dbReference type="InterPro" id="IPR023235">
    <property type="entry name" value="FAM105"/>
</dbReference>
<feature type="region of interest" description="Disordered" evidence="6">
    <location>
        <begin position="583"/>
        <end position="614"/>
    </location>
</feature>
<comment type="similarity">
    <text evidence="2">Belongs to the peptidase C65 family. Otulin subfamily.</text>
</comment>
<feature type="compositionally biased region" description="Acidic residues" evidence="6">
    <location>
        <begin position="297"/>
        <end position="311"/>
    </location>
</feature>
<evidence type="ECO:0000256" key="5">
    <source>
        <dbReference type="PIRSR" id="PIRSR623237-2"/>
    </source>
</evidence>
<dbReference type="CDD" id="cd22790">
    <property type="entry name" value="OTU_OTUL-like"/>
    <property type="match status" value="1"/>
</dbReference>
<dbReference type="PANTHER" id="PTHR33662">
    <property type="entry name" value="OTU DEUBIQUITINASE WITH LINEAR LINKAGE-SPECIFICITY A-RELATED"/>
    <property type="match status" value="1"/>
</dbReference>
<evidence type="ECO:0000256" key="1">
    <source>
        <dbReference type="ARBA" id="ARBA00004496"/>
    </source>
</evidence>
<keyword evidence="7" id="KW-0812">Transmembrane</keyword>
<feature type="active site" description="Nucleophile" evidence="4">
    <location>
        <position position="707"/>
    </location>
</feature>
<feature type="active site" evidence="4">
    <location>
        <position position="704"/>
    </location>
</feature>
<dbReference type="PANTHER" id="PTHR33662:SF3">
    <property type="entry name" value="FIBROUS SHEATH CABYR-BINDING PROTEIN-LIKE-RELATED"/>
    <property type="match status" value="1"/>
</dbReference>
<reference evidence="8" key="1">
    <citation type="journal article" date="2019" name="bioRxiv">
        <title>The Genome of the Zebra Mussel, Dreissena polymorpha: A Resource for Invasive Species Research.</title>
        <authorList>
            <person name="McCartney M.A."/>
            <person name="Auch B."/>
            <person name="Kono T."/>
            <person name="Mallez S."/>
            <person name="Zhang Y."/>
            <person name="Obille A."/>
            <person name="Becker A."/>
            <person name="Abrahante J.E."/>
            <person name="Garbe J."/>
            <person name="Badalamenti J.P."/>
            <person name="Herman A."/>
            <person name="Mangelson H."/>
            <person name="Liachko I."/>
            <person name="Sullivan S."/>
            <person name="Sone E.D."/>
            <person name="Koren S."/>
            <person name="Silverstein K.A.T."/>
            <person name="Beckman K.B."/>
            <person name="Gohl D.M."/>
        </authorList>
    </citation>
    <scope>NUCLEOTIDE SEQUENCE</scope>
    <source>
        <strain evidence="8">Duluth1</strain>
        <tissue evidence="8">Whole animal</tissue>
    </source>
</reference>
<dbReference type="PRINTS" id="PR02057">
    <property type="entry name" value="PROTEINF105B"/>
</dbReference>
<sequence>MGLCRICRRIQHRCTAAANELRHLPVKAAGVLCVLGISFSIGTYVLYKIYHKFFRPTFRRKPSITKNEDYPTTFKVPSKTGETEMGNNESSLSSIPVYYRCGVVSINSPVKEEHLRQRKSRVVNQEKILKGNLDKHQVNRLVESQPLLGGDAVHVPESVENSRLQIRGQNLGLLRLKIDESGFVEDENVDENVEKLSNSLKGNFSPTSLCEKNLRLQSDDERLDLEVDTYMHQNLYEAEFGSSRNAEHLIVDNKYGASSVLLTPPSENDFSPKRLKSGQHSRQSTRSDISEIRSEIADLESIETFETDDDRDLSSSLPVDQPSQTVGDKGLCPRKLKRKLNEIANTSKSNNSSSCTSPEVSGPRPESVGGEKENSISGISSPELDLLYSEQSEVPIVYASTFNRIENDIHVVQDEFETISKDIQTLASKYSNSDKDPAAEILQEIFQRYPSIRLRQTERGIFLEKEPSSESRTTSETGDASIDLSWDLENIMDTIFSESLDPFPAGNLSQQQGDSVNVSSVDTSSISCPVDLDGSMYEDEFHLHLGTRVLPRIEERSELVSPVDGVDNRIALAPVMNNAVTSDLNGGVQGERLSDVDDTASETTPSDSDTYSTAPLASVSITNSDPINTGTGNLKIVTEKVETLDKESKTKLNVILNICDRVSIEEYADSEWRGDTPKACLMRQAYRAIPNHCRSCHLRRIRGDNYCGVRSAVVQTLISGLPPLNTWSSRDDAMQALASAYNYKSSGLRQWTFAKRRDFTTQNQLELMNKCLNTYYAKIEQMKEHSSNADKEQSLVDSLNSDPDCDLDLMEGVKLLMALSALRLHGDMEQGRNVPVFAWLLFARDTSESVAAFIKNHLNSVGNSGGLEQVEMCLLGYSLGVRIRVLRLSQFNEEDFVAYYPEDGTDSWPVVTLLAEDDRHYNIPVL</sequence>
<accession>A0A9D4NCS8</accession>
<evidence type="ECO:0000256" key="4">
    <source>
        <dbReference type="PIRSR" id="PIRSR623237-1"/>
    </source>
</evidence>
<feature type="active site" evidence="4">
    <location>
        <position position="920"/>
    </location>
</feature>
<feature type="region of interest" description="Linear diubiquitin binding" evidence="5">
    <location>
        <begin position="702"/>
        <end position="704"/>
    </location>
</feature>
<evidence type="ECO:0000256" key="6">
    <source>
        <dbReference type="SAM" id="MobiDB-lite"/>
    </source>
</evidence>
<keyword evidence="9" id="KW-1185">Reference proteome</keyword>
<keyword evidence="3" id="KW-0963">Cytoplasm</keyword>
<evidence type="ECO:0000256" key="3">
    <source>
        <dbReference type="ARBA" id="ARBA00022490"/>
    </source>
</evidence>
<dbReference type="GO" id="GO:1990108">
    <property type="term" value="P:protein linear deubiquitination"/>
    <property type="evidence" value="ECO:0007669"/>
    <property type="project" value="InterPro"/>
</dbReference>
<keyword evidence="7" id="KW-1133">Transmembrane helix</keyword>
<comment type="caution">
    <text evidence="8">The sequence shown here is derived from an EMBL/GenBank/DDBJ whole genome shotgun (WGS) entry which is preliminary data.</text>
</comment>
<protein>
    <submittedName>
        <fullName evidence="8">Uncharacterized protein</fullName>
    </submittedName>
</protein>
<feature type="region of interest" description="Linear diubiquitin binding" evidence="5">
    <location>
        <begin position="917"/>
        <end position="919"/>
    </location>
</feature>
<feature type="compositionally biased region" description="Low complexity" evidence="6">
    <location>
        <begin position="345"/>
        <end position="357"/>
    </location>
</feature>
<dbReference type="PRINTS" id="PR02055">
    <property type="entry name" value="PROTEINF105"/>
</dbReference>
<dbReference type="GO" id="GO:0004843">
    <property type="term" value="F:cysteine-type deubiquitinase activity"/>
    <property type="evidence" value="ECO:0007669"/>
    <property type="project" value="InterPro"/>
</dbReference>
<name>A0A9D4NCS8_DREPO</name>
<evidence type="ECO:0000313" key="9">
    <source>
        <dbReference type="Proteomes" id="UP000828390"/>
    </source>
</evidence>
<dbReference type="Pfam" id="PF16218">
    <property type="entry name" value="Peptidase_C101"/>
    <property type="match status" value="1"/>
</dbReference>
<comment type="subcellular location">
    <subcellularLocation>
        <location evidence="1">Cytoplasm</location>
    </subcellularLocation>
</comment>
<dbReference type="InterPro" id="IPR023237">
    <property type="entry name" value="Otulin"/>
</dbReference>
<feature type="compositionally biased region" description="Polar residues" evidence="6">
    <location>
        <begin position="601"/>
        <end position="614"/>
    </location>
</feature>
<gene>
    <name evidence="8" type="ORF">DPMN_016141</name>
</gene>
<dbReference type="AlphaFoldDB" id="A0A9D4NCS8"/>
<dbReference type="Proteomes" id="UP000828390">
    <property type="component" value="Unassembled WGS sequence"/>
</dbReference>
<feature type="compositionally biased region" description="Polar residues" evidence="6">
    <location>
        <begin position="314"/>
        <end position="326"/>
    </location>
</feature>
<evidence type="ECO:0000313" key="8">
    <source>
        <dbReference type="EMBL" id="KAH3892030.1"/>
    </source>
</evidence>
<evidence type="ECO:0000256" key="2">
    <source>
        <dbReference type="ARBA" id="ARBA00010267"/>
    </source>
</evidence>